<evidence type="ECO:0008006" key="3">
    <source>
        <dbReference type="Google" id="ProtNLM"/>
    </source>
</evidence>
<reference evidence="1" key="2">
    <citation type="submission" date="2020-08" db="EMBL/GenBank/DDBJ databases">
        <title>Plant Genome Project.</title>
        <authorList>
            <person name="Zhang R.-G."/>
        </authorList>
    </citation>
    <scope>NUCLEOTIDE SEQUENCE</scope>
    <source>
        <strain evidence="1">Huo1</strain>
        <tissue evidence="1">Leaf</tissue>
    </source>
</reference>
<protein>
    <recommendedName>
        <fullName evidence="3">HMA domain-containing protein</fullName>
    </recommendedName>
</protein>
<proteinExistence type="predicted"/>
<evidence type="ECO:0000313" key="2">
    <source>
        <dbReference type="Proteomes" id="UP000298416"/>
    </source>
</evidence>
<dbReference type="EMBL" id="PNBA02000012">
    <property type="protein sequence ID" value="KAG6405288.1"/>
    <property type="molecule type" value="Genomic_DNA"/>
</dbReference>
<comment type="caution">
    <text evidence="1">The sequence shown here is derived from an EMBL/GenBank/DDBJ whole genome shotgun (WGS) entry which is preliminary data.</text>
</comment>
<evidence type="ECO:0000313" key="1">
    <source>
        <dbReference type="EMBL" id="KAG6405288.1"/>
    </source>
</evidence>
<sequence length="190" mass="21916">MGIFPSMSPKRHLYDRSQEHPFMTCIVRVDTRSRWTPWERTVARVLNKCHGIHSFRVDDNGMVEISGTVDPNSLLRMLGRAGRAAELCWMNFGQCSSNLFMPTSGGSAYSHDGRYLHAPSHCRPKPPSQRAILPSINNQNFVYGHDKTCYEKYGFDHVHSYQHRQQQGCEDTSLRFAMEDTRLRFAMMKT</sequence>
<accession>A0A8X8X409</accession>
<reference evidence="1" key="1">
    <citation type="submission" date="2018-01" db="EMBL/GenBank/DDBJ databases">
        <authorList>
            <person name="Mao J.F."/>
        </authorList>
    </citation>
    <scope>NUCLEOTIDE SEQUENCE</scope>
    <source>
        <strain evidence="1">Huo1</strain>
        <tissue evidence="1">Leaf</tissue>
    </source>
</reference>
<organism evidence="1">
    <name type="scientific">Salvia splendens</name>
    <name type="common">Scarlet sage</name>
    <dbReference type="NCBI Taxonomy" id="180675"/>
    <lineage>
        <taxon>Eukaryota</taxon>
        <taxon>Viridiplantae</taxon>
        <taxon>Streptophyta</taxon>
        <taxon>Embryophyta</taxon>
        <taxon>Tracheophyta</taxon>
        <taxon>Spermatophyta</taxon>
        <taxon>Magnoliopsida</taxon>
        <taxon>eudicotyledons</taxon>
        <taxon>Gunneridae</taxon>
        <taxon>Pentapetalae</taxon>
        <taxon>asterids</taxon>
        <taxon>lamiids</taxon>
        <taxon>Lamiales</taxon>
        <taxon>Lamiaceae</taxon>
        <taxon>Nepetoideae</taxon>
        <taxon>Mentheae</taxon>
        <taxon>Salviinae</taxon>
        <taxon>Salvia</taxon>
        <taxon>Salvia subgen. Calosphace</taxon>
        <taxon>core Calosphace</taxon>
    </lineage>
</organism>
<gene>
    <name evidence="1" type="ORF">SASPL_132875</name>
</gene>
<dbReference type="AlphaFoldDB" id="A0A8X8X409"/>
<keyword evidence="2" id="KW-1185">Reference proteome</keyword>
<dbReference type="Proteomes" id="UP000298416">
    <property type="component" value="Unassembled WGS sequence"/>
</dbReference>
<name>A0A8X8X409_SALSN</name>